<gene>
    <name evidence="1" type="ORF">PENTCL1PPCAC_7142</name>
</gene>
<comment type="caution">
    <text evidence="1">The sequence shown here is derived from an EMBL/GenBank/DDBJ whole genome shotgun (WGS) entry which is preliminary data.</text>
</comment>
<sequence>VYRLNPSTESRHFLILHLFNHLHGSHSRHFRLASWLGGNSSEEHYELLSGQSLQSLLCLLHVRRNLNVDNVQSIGLVRSSGQSSDLEIRRITSFDESEHGL</sequence>
<dbReference type="AlphaFoldDB" id="A0AAV5SQ98"/>
<reference evidence="1" key="1">
    <citation type="submission" date="2023-10" db="EMBL/GenBank/DDBJ databases">
        <title>Genome assembly of Pristionchus species.</title>
        <authorList>
            <person name="Yoshida K."/>
            <person name="Sommer R.J."/>
        </authorList>
    </citation>
    <scope>NUCLEOTIDE SEQUENCE</scope>
    <source>
        <strain evidence="1">RS0144</strain>
    </source>
</reference>
<accession>A0AAV5SQ98</accession>
<protein>
    <submittedName>
        <fullName evidence="1">Uncharacterized protein</fullName>
    </submittedName>
</protein>
<evidence type="ECO:0000313" key="2">
    <source>
        <dbReference type="Proteomes" id="UP001432027"/>
    </source>
</evidence>
<organism evidence="1 2">
    <name type="scientific">Pristionchus entomophagus</name>
    <dbReference type="NCBI Taxonomy" id="358040"/>
    <lineage>
        <taxon>Eukaryota</taxon>
        <taxon>Metazoa</taxon>
        <taxon>Ecdysozoa</taxon>
        <taxon>Nematoda</taxon>
        <taxon>Chromadorea</taxon>
        <taxon>Rhabditida</taxon>
        <taxon>Rhabditina</taxon>
        <taxon>Diplogasteromorpha</taxon>
        <taxon>Diplogasteroidea</taxon>
        <taxon>Neodiplogasteridae</taxon>
        <taxon>Pristionchus</taxon>
    </lineage>
</organism>
<feature type="non-terminal residue" evidence="1">
    <location>
        <position position="1"/>
    </location>
</feature>
<keyword evidence="2" id="KW-1185">Reference proteome</keyword>
<evidence type="ECO:0000313" key="1">
    <source>
        <dbReference type="EMBL" id="GMS84967.1"/>
    </source>
</evidence>
<feature type="non-terminal residue" evidence="1">
    <location>
        <position position="101"/>
    </location>
</feature>
<name>A0AAV5SQ98_9BILA</name>
<dbReference type="EMBL" id="BTSX01000002">
    <property type="protein sequence ID" value="GMS84967.1"/>
    <property type="molecule type" value="Genomic_DNA"/>
</dbReference>
<dbReference type="Proteomes" id="UP001432027">
    <property type="component" value="Unassembled WGS sequence"/>
</dbReference>
<proteinExistence type="predicted"/>